<sequence length="87" mass="9828">MRVKHLNFATKPLSLVATFLYFSGKLRSMGYRVLARGILHIYTVADRRGAQRSFLNRDRKLKILVLPNISAGTNVDRKSGKVIGKLL</sequence>
<dbReference type="AlphaFoldDB" id="A0AAW2GL50"/>
<reference evidence="1 2" key="1">
    <citation type="submission" date="2023-03" db="EMBL/GenBank/DDBJ databases">
        <title>High recombination rates correlate with genetic variation in Cardiocondyla obscurior ants.</title>
        <authorList>
            <person name="Errbii M."/>
        </authorList>
    </citation>
    <scope>NUCLEOTIDE SEQUENCE [LARGE SCALE GENOMIC DNA]</scope>
    <source>
        <strain evidence="1">Alpha-2009</strain>
        <tissue evidence="1">Whole body</tissue>
    </source>
</reference>
<keyword evidence="2" id="KW-1185">Reference proteome</keyword>
<evidence type="ECO:0000313" key="2">
    <source>
        <dbReference type="Proteomes" id="UP001430953"/>
    </source>
</evidence>
<proteinExistence type="predicted"/>
<comment type="caution">
    <text evidence="1">The sequence shown here is derived from an EMBL/GenBank/DDBJ whole genome shotgun (WGS) entry which is preliminary data.</text>
</comment>
<evidence type="ECO:0000313" key="1">
    <source>
        <dbReference type="EMBL" id="KAL0128253.1"/>
    </source>
</evidence>
<gene>
    <name evidence="1" type="ORF">PUN28_003485</name>
</gene>
<organism evidence="1 2">
    <name type="scientific">Cardiocondyla obscurior</name>
    <dbReference type="NCBI Taxonomy" id="286306"/>
    <lineage>
        <taxon>Eukaryota</taxon>
        <taxon>Metazoa</taxon>
        <taxon>Ecdysozoa</taxon>
        <taxon>Arthropoda</taxon>
        <taxon>Hexapoda</taxon>
        <taxon>Insecta</taxon>
        <taxon>Pterygota</taxon>
        <taxon>Neoptera</taxon>
        <taxon>Endopterygota</taxon>
        <taxon>Hymenoptera</taxon>
        <taxon>Apocrita</taxon>
        <taxon>Aculeata</taxon>
        <taxon>Formicoidea</taxon>
        <taxon>Formicidae</taxon>
        <taxon>Myrmicinae</taxon>
        <taxon>Cardiocondyla</taxon>
    </lineage>
</organism>
<protein>
    <submittedName>
        <fullName evidence="1">Uncharacterized protein</fullName>
    </submittedName>
</protein>
<dbReference type="Proteomes" id="UP001430953">
    <property type="component" value="Unassembled WGS sequence"/>
</dbReference>
<accession>A0AAW2GL50</accession>
<dbReference type="EMBL" id="JADYXP020000003">
    <property type="protein sequence ID" value="KAL0128253.1"/>
    <property type="molecule type" value="Genomic_DNA"/>
</dbReference>
<name>A0AAW2GL50_9HYME</name>